<evidence type="ECO:0000313" key="5">
    <source>
        <dbReference type="Proteomes" id="UP001056429"/>
    </source>
</evidence>
<dbReference type="InterPro" id="IPR050624">
    <property type="entry name" value="HTH-type_Tx_Regulator"/>
</dbReference>
<dbReference type="PRINTS" id="PR00455">
    <property type="entry name" value="HTHTETR"/>
</dbReference>
<dbReference type="InterPro" id="IPR036271">
    <property type="entry name" value="Tet_transcr_reg_TetR-rel_C_sf"/>
</dbReference>
<dbReference type="Gene3D" id="1.10.10.60">
    <property type="entry name" value="Homeodomain-like"/>
    <property type="match status" value="1"/>
</dbReference>
<keyword evidence="1 2" id="KW-0238">DNA-binding</keyword>
<protein>
    <submittedName>
        <fullName evidence="4">TetR/AcrR family transcriptional regulator</fullName>
    </submittedName>
</protein>
<proteinExistence type="predicted"/>
<dbReference type="GO" id="GO:0003677">
    <property type="term" value="F:DNA binding"/>
    <property type="evidence" value="ECO:0007669"/>
    <property type="project" value="UniProtKB-UniRule"/>
</dbReference>
<dbReference type="Pfam" id="PF00440">
    <property type="entry name" value="TetR_N"/>
    <property type="match status" value="1"/>
</dbReference>
<dbReference type="PANTHER" id="PTHR43479">
    <property type="entry name" value="ACREF/ENVCD OPERON REPRESSOR-RELATED"/>
    <property type="match status" value="1"/>
</dbReference>
<dbReference type="PANTHER" id="PTHR43479:SF11">
    <property type="entry name" value="ACREF_ENVCD OPERON REPRESSOR-RELATED"/>
    <property type="match status" value="1"/>
</dbReference>
<accession>A0A9J6NYR9</accession>
<evidence type="ECO:0000313" key="4">
    <source>
        <dbReference type="EMBL" id="MCM1989586.1"/>
    </source>
</evidence>
<evidence type="ECO:0000256" key="2">
    <source>
        <dbReference type="PROSITE-ProRule" id="PRU00335"/>
    </source>
</evidence>
<dbReference type="RefSeq" id="WP_250858577.1">
    <property type="nucleotide sequence ID" value="NZ_JAGSOJ010000001.1"/>
</dbReference>
<reference evidence="4" key="1">
    <citation type="journal article" date="2021" name="mSystems">
        <title>Bacteria and Archaea Synergistically Convert Glycine Betaine to Biogenic Methane in the Formosa Cold Seep of the South China Sea.</title>
        <authorList>
            <person name="Li L."/>
            <person name="Zhang W."/>
            <person name="Zhang S."/>
            <person name="Song L."/>
            <person name="Sun Q."/>
            <person name="Zhang H."/>
            <person name="Xiang H."/>
            <person name="Dong X."/>
        </authorList>
    </citation>
    <scope>NUCLEOTIDE SEQUENCE</scope>
    <source>
        <strain evidence="4">ZWT</strain>
    </source>
</reference>
<feature type="domain" description="HTH tetR-type" evidence="3">
    <location>
        <begin position="1"/>
        <end position="60"/>
    </location>
</feature>
<dbReference type="Gene3D" id="1.10.357.10">
    <property type="entry name" value="Tetracycline Repressor, domain 2"/>
    <property type="match status" value="1"/>
</dbReference>
<dbReference type="Proteomes" id="UP001056429">
    <property type="component" value="Unassembled WGS sequence"/>
</dbReference>
<evidence type="ECO:0000256" key="1">
    <source>
        <dbReference type="ARBA" id="ARBA00023125"/>
    </source>
</evidence>
<dbReference type="SUPFAM" id="SSF46689">
    <property type="entry name" value="Homeodomain-like"/>
    <property type="match status" value="1"/>
</dbReference>
<keyword evidence="5" id="KW-1185">Reference proteome</keyword>
<sequence length="193" mass="22612">MDIKDKIIKEALELFNEKGIKFSMDSLARKLNMAKKTIYANFPSKDELSVAIIHSIFKNIKDQEKNIMNSDLPIIDKLKKVLTLLPDNINNFNYGRLYELRSMRPDLYSYVDDHFKADWENTTFLFNEAITDGVIREFDMTVMRNILIGIFQSIFDPYSPIENCGDYKRTLEDMVELLLRGVIIQVDEKKQKI</sequence>
<dbReference type="SUPFAM" id="SSF48498">
    <property type="entry name" value="Tetracyclin repressor-like, C-terminal domain"/>
    <property type="match status" value="1"/>
</dbReference>
<evidence type="ECO:0000259" key="3">
    <source>
        <dbReference type="PROSITE" id="PS50977"/>
    </source>
</evidence>
<dbReference type="EMBL" id="JAGSOJ010000001">
    <property type="protein sequence ID" value="MCM1989586.1"/>
    <property type="molecule type" value="Genomic_DNA"/>
</dbReference>
<dbReference type="AlphaFoldDB" id="A0A9J6NYR9"/>
<dbReference type="InterPro" id="IPR009057">
    <property type="entry name" value="Homeodomain-like_sf"/>
</dbReference>
<dbReference type="InterPro" id="IPR001647">
    <property type="entry name" value="HTH_TetR"/>
</dbReference>
<feature type="DNA-binding region" description="H-T-H motif" evidence="2">
    <location>
        <begin position="23"/>
        <end position="42"/>
    </location>
</feature>
<reference evidence="4" key="2">
    <citation type="submission" date="2021-04" db="EMBL/GenBank/DDBJ databases">
        <authorList>
            <person name="Dong X."/>
        </authorList>
    </citation>
    <scope>NUCLEOTIDE SEQUENCE</scope>
    <source>
        <strain evidence="4">ZWT</strain>
    </source>
</reference>
<gene>
    <name evidence="4" type="ORF">KDK92_07520</name>
</gene>
<comment type="caution">
    <text evidence="4">The sequence shown here is derived from an EMBL/GenBank/DDBJ whole genome shotgun (WGS) entry which is preliminary data.</text>
</comment>
<organism evidence="4 5">
    <name type="scientific">Oceanirhabdus seepicola</name>
    <dbReference type="NCBI Taxonomy" id="2828781"/>
    <lineage>
        <taxon>Bacteria</taxon>
        <taxon>Bacillati</taxon>
        <taxon>Bacillota</taxon>
        <taxon>Clostridia</taxon>
        <taxon>Eubacteriales</taxon>
        <taxon>Clostridiaceae</taxon>
        <taxon>Oceanirhabdus</taxon>
    </lineage>
</organism>
<name>A0A9J6NYR9_9CLOT</name>
<dbReference type="PROSITE" id="PS50977">
    <property type="entry name" value="HTH_TETR_2"/>
    <property type="match status" value="1"/>
</dbReference>